<dbReference type="OrthoDB" id="147504at2157"/>
<dbReference type="AlphaFoldDB" id="L0KX31"/>
<protein>
    <submittedName>
        <fullName evidence="2">Methylase involved in ubiquinone/menaquinone biosynthesis</fullName>
    </submittedName>
</protein>
<dbReference type="CDD" id="cd02440">
    <property type="entry name" value="AdoMet_MTases"/>
    <property type="match status" value="1"/>
</dbReference>
<feature type="domain" description="Methyltransferase" evidence="1">
    <location>
        <begin position="54"/>
        <end position="152"/>
    </location>
</feature>
<dbReference type="PANTHER" id="PTHR43591">
    <property type="entry name" value="METHYLTRANSFERASE"/>
    <property type="match status" value="1"/>
</dbReference>
<dbReference type="Pfam" id="PF13649">
    <property type="entry name" value="Methyltransf_25"/>
    <property type="match status" value="1"/>
</dbReference>
<sequence>MNHNEPGVDKKDLNRQQQHWESVFSCNESMFGEEPSSPAQWAAQLFKDEGKIKILELGAGQGRDTFYFARNGFEVFALDYCEKGVEYIKARAVNEHLRGSIKTLVHDVRKRLPFEDATFDACFSHMLYCMPLKISELRALSSEIKRVLRPGGLNVFTTRHTQDPQYRTGIHISEDMWEIQGGFIVHFLSREKIAFISEGYITEDITEFEEGLLPKRLYRVALRKND</sequence>
<name>L0KX31_METHD</name>
<evidence type="ECO:0000313" key="2">
    <source>
        <dbReference type="EMBL" id="AGB48633.1"/>
    </source>
</evidence>
<dbReference type="HOGENOM" id="CLU_091228_2_1_2"/>
<reference evidence="3" key="1">
    <citation type="submission" date="2012-02" db="EMBL/GenBank/DDBJ databases">
        <title>Complete sequence of chromosome of Methanomethylovorans hollandica DSM 15978.</title>
        <authorList>
            <person name="Lucas S."/>
            <person name="Copeland A."/>
            <person name="Lapidus A."/>
            <person name="Glavina del Rio T."/>
            <person name="Dalin E."/>
            <person name="Tice H."/>
            <person name="Bruce D."/>
            <person name="Goodwin L."/>
            <person name="Pitluck S."/>
            <person name="Peters L."/>
            <person name="Mikhailova N."/>
            <person name="Held B."/>
            <person name="Kyrpides N."/>
            <person name="Mavromatis K."/>
            <person name="Ivanova N."/>
            <person name="Brettin T."/>
            <person name="Detter J.C."/>
            <person name="Han C."/>
            <person name="Larimer F."/>
            <person name="Land M."/>
            <person name="Hauser L."/>
            <person name="Markowitz V."/>
            <person name="Cheng J.-F."/>
            <person name="Hugenholtz P."/>
            <person name="Woyke T."/>
            <person name="Wu D."/>
            <person name="Spring S."/>
            <person name="Schroeder M."/>
            <person name="Brambilla E."/>
            <person name="Klenk H.-P."/>
            <person name="Eisen J.A."/>
        </authorList>
    </citation>
    <scope>NUCLEOTIDE SEQUENCE [LARGE SCALE GENOMIC DNA]</scope>
    <source>
        <strain evidence="3">DSM 15978 / NBRC 107637 / DMS1</strain>
    </source>
</reference>
<dbReference type="InterPro" id="IPR041698">
    <property type="entry name" value="Methyltransf_25"/>
</dbReference>
<keyword evidence="2" id="KW-0830">Ubiquinone</keyword>
<dbReference type="Gene3D" id="3.40.50.150">
    <property type="entry name" value="Vaccinia Virus protein VP39"/>
    <property type="match status" value="1"/>
</dbReference>
<dbReference type="GO" id="GO:0008168">
    <property type="term" value="F:methyltransferase activity"/>
    <property type="evidence" value="ECO:0007669"/>
    <property type="project" value="UniProtKB-KW"/>
</dbReference>
<dbReference type="Proteomes" id="UP000010866">
    <property type="component" value="Chromosome"/>
</dbReference>
<dbReference type="EMBL" id="CP003362">
    <property type="protein sequence ID" value="AGB48633.1"/>
    <property type="molecule type" value="Genomic_DNA"/>
</dbReference>
<keyword evidence="3" id="KW-1185">Reference proteome</keyword>
<dbReference type="InterPro" id="IPR029063">
    <property type="entry name" value="SAM-dependent_MTases_sf"/>
</dbReference>
<keyword evidence="2" id="KW-0489">Methyltransferase</keyword>
<proteinExistence type="predicted"/>
<accession>L0KX31</accession>
<organism evidence="2 3">
    <name type="scientific">Methanomethylovorans hollandica (strain DSM 15978 / NBRC 107637 / DMS1)</name>
    <dbReference type="NCBI Taxonomy" id="867904"/>
    <lineage>
        <taxon>Archaea</taxon>
        <taxon>Methanobacteriati</taxon>
        <taxon>Methanobacteriota</taxon>
        <taxon>Stenosarchaea group</taxon>
        <taxon>Methanomicrobia</taxon>
        <taxon>Methanosarcinales</taxon>
        <taxon>Methanosarcinaceae</taxon>
        <taxon>Methanomethylovorans</taxon>
    </lineage>
</organism>
<dbReference type="STRING" id="867904.Metho_0360"/>
<evidence type="ECO:0000259" key="1">
    <source>
        <dbReference type="Pfam" id="PF13649"/>
    </source>
</evidence>
<dbReference type="KEGG" id="mhz:Metho_0360"/>
<dbReference type="SUPFAM" id="SSF53335">
    <property type="entry name" value="S-adenosyl-L-methionine-dependent methyltransferases"/>
    <property type="match status" value="1"/>
</dbReference>
<keyword evidence="2" id="KW-0808">Transferase</keyword>
<gene>
    <name evidence="2" type="ordered locus">Metho_0360</name>
</gene>
<evidence type="ECO:0000313" key="3">
    <source>
        <dbReference type="Proteomes" id="UP000010866"/>
    </source>
</evidence>
<dbReference type="GO" id="GO:0032259">
    <property type="term" value="P:methylation"/>
    <property type="evidence" value="ECO:0007669"/>
    <property type="project" value="UniProtKB-KW"/>
</dbReference>